<name>A0A4R3KN88_9SPHI</name>
<dbReference type="InterPro" id="IPR011004">
    <property type="entry name" value="Trimer_LpxA-like_sf"/>
</dbReference>
<evidence type="ECO:0000313" key="5">
    <source>
        <dbReference type="Proteomes" id="UP000295807"/>
    </source>
</evidence>
<dbReference type="InterPro" id="IPR023917">
    <property type="entry name" value="Bifunctiontional_GlmU_bac-type"/>
</dbReference>
<dbReference type="InterPro" id="IPR050065">
    <property type="entry name" value="GlmU-like"/>
</dbReference>
<evidence type="ECO:0000256" key="3">
    <source>
        <dbReference type="SAM" id="MobiDB-lite"/>
    </source>
</evidence>
<dbReference type="Pfam" id="PF13562">
    <property type="entry name" value="NTP_transf_4"/>
    <property type="match status" value="1"/>
</dbReference>
<dbReference type="PANTHER" id="PTHR43584:SF8">
    <property type="entry name" value="N-ACETYLMURAMATE ALPHA-1-PHOSPHATE URIDYLYLTRANSFERASE"/>
    <property type="match status" value="1"/>
</dbReference>
<dbReference type="Gene3D" id="2.160.10.10">
    <property type="entry name" value="Hexapeptide repeat proteins"/>
    <property type="match status" value="1"/>
</dbReference>
<dbReference type="PANTHER" id="PTHR43584">
    <property type="entry name" value="NUCLEOTIDYL TRANSFERASE"/>
    <property type="match status" value="1"/>
</dbReference>
<dbReference type="GO" id="GO:0016746">
    <property type="term" value="F:acyltransferase activity"/>
    <property type="evidence" value="ECO:0007669"/>
    <property type="project" value="UniProtKB-KW"/>
</dbReference>
<evidence type="ECO:0000313" key="4">
    <source>
        <dbReference type="EMBL" id="TCS85452.1"/>
    </source>
</evidence>
<dbReference type="AlphaFoldDB" id="A0A4R3KN88"/>
<dbReference type="EMBL" id="SMAD01000012">
    <property type="protein sequence ID" value="TCS85452.1"/>
    <property type="molecule type" value="Genomic_DNA"/>
</dbReference>
<reference evidence="4 5" key="1">
    <citation type="submission" date="2019-03" db="EMBL/GenBank/DDBJ databases">
        <title>Genomic Encyclopedia of Type Strains, Phase IV (KMG-IV): sequencing the most valuable type-strain genomes for metagenomic binning, comparative biology and taxonomic classification.</title>
        <authorList>
            <person name="Goeker M."/>
        </authorList>
    </citation>
    <scope>NUCLEOTIDE SEQUENCE [LARGE SCALE GENOMIC DNA]</scope>
    <source>
        <strain evidence="4 5">DSM 21100</strain>
    </source>
</reference>
<dbReference type="SUPFAM" id="SSF51161">
    <property type="entry name" value="Trimeric LpxA-like enzymes"/>
    <property type="match status" value="1"/>
</dbReference>
<feature type="compositionally biased region" description="Basic and acidic residues" evidence="3">
    <location>
        <begin position="126"/>
        <end position="139"/>
    </location>
</feature>
<gene>
    <name evidence="4" type="ORF">EDD80_11225</name>
</gene>
<dbReference type="OrthoDB" id="9784832at2"/>
<sequence length="442" mass="48038">MNYILFDGNARSALLPFTRTRPVAEIRAGILTIREKWERFLGASCSCLTAAYLREKFPFSLSAENILINASLLPDTALAKRVASLKPGQTLMQKGAVLAAWLGEKEARSLAQAGYGWQSGPGLQHAQDDANERSLSGERRAEAADKRARAIEEWAEATVQRAGAVEEWTGPLHRLIHPEDIFRFNAEAIAADFDLLTAGKRSAIPGSTNRILGHRLFLEADVEMECANINTLTGPVYIGKGAVVMEGVNLRGPLAIGAGAVVKMGARLYGPTTIGPESVVGGEIKQSVIFGNTNKSHDGYLGNSVIGEWCNLGADTNCSNMKNNYKSVKLWSYETGGMRDTGLPYCGLMMGDFSRTGINTMFNTGTTVGVNVNLYGSAMPPAFLPDFSWGSGDALQTYRPEKALETAKRIMEHKGGYFTEADARIHHEIFNLTEMYRKGASE</sequence>
<dbReference type="NCBIfam" id="TIGR03991">
    <property type="entry name" value="alt_bact_glmU"/>
    <property type="match status" value="1"/>
</dbReference>
<dbReference type="RefSeq" id="WP_132130169.1">
    <property type="nucleotide sequence ID" value="NZ_CP042432.1"/>
</dbReference>
<dbReference type="Proteomes" id="UP000295807">
    <property type="component" value="Unassembled WGS sequence"/>
</dbReference>
<comment type="caution">
    <text evidence="4">The sequence shown here is derived from an EMBL/GenBank/DDBJ whole genome shotgun (WGS) entry which is preliminary data.</text>
</comment>
<protein>
    <submittedName>
        <fullName evidence="4">UDP-N-acetylglucosamine diphosphorylase/glucosamine-1-phosphate N-acetyltransferase</fullName>
    </submittedName>
</protein>
<keyword evidence="1 4" id="KW-0808">Transferase</keyword>
<dbReference type="GO" id="GO:0016779">
    <property type="term" value="F:nucleotidyltransferase activity"/>
    <property type="evidence" value="ECO:0007669"/>
    <property type="project" value="UniProtKB-ARBA"/>
</dbReference>
<organism evidence="4 5">
    <name type="scientific">Anseongella ginsenosidimutans</name>
    <dbReference type="NCBI Taxonomy" id="496056"/>
    <lineage>
        <taxon>Bacteria</taxon>
        <taxon>Pseudomonadati</taxon>
        <taxon>Bacteroidota</taxon>
        <taxon>Sphingobacteriia</taxon>
        <taxon>Sphingobacteriales</taxon>
        <taxon>Sphingobacteriaceae</taxon>
        <taxon>Anseongella</taxon>
    </lineage>
</organism>
<proteinExistence type="predicted"/>
<evidence type="ECO:0000256" key="2">
    <source>
        <dbReference type="ARBA" id="ARBA00023315"/>
    </source>
</evidence>
<keyword evidence="5" id="KW-1185">Reference proteome</keyword>
<accession>A0A4R3KN88</accession>
<feature type="region of interest" description="Disordered" evidence="3">
    <location>
        <begin position="119"/>
        <end position="139"/>
    </location>
</feature>
<keyword evidence="2" id="KW-0012">Acyltransferase</keyword>
<evidence type="ECO:0000256" key="1">
    <source>
        <dbReference type="ARBA" id="ARBA00022679"/>
    </source>
</evidence>